<dbReference type="Proteomes" id="UP000003856">
    <property type="component" value="Unassembled WGS sequence"/>
</dbReference>
<dbReference type="EMBL" id="ACQT01000151">
    <property type="protein sequence ID" value="EER59211.1"/>
    <property type="molecule type" value="Genomic_DNA"/>
</dbReference>
<protein>
    <recommendedName>
        <fullName evidence="3">ApeA N-terminal domain-containing protein</fullName>
    </recommendedName>
</protein>
<evidence type="ECO:0000313" key="2">
    <source>
        <dbReference type="Proteomes" id="UP000003856"/>
    </source>
</evidence>
<sequence length="441" mass="49189">MDDRPDFKLDAYLVKQGQRGPLCDVRVWLPKQPADDGRMEAQAFGLPVDNELCGSGFSLVNDEEPGFYFEASDILIRSSSTQFGRRVGGTTLEIDHVERLTIRRNLRGGAYHELLSVESATFQLSQVHYAIPSKVWSMDFRGNRDFGHSYSPPRLLVRDLSGEGLALELDRHWNWVDHDDGDTVVARSTPVLVFHDPSNASPAPLNTLRQSARTAALLLSLAARWRVVVHGFHAYFNGVTHEEWDYPLSRVRAANGLEDSREVLVHPSYLENFIQSASSRISSFGESESDAVFLAIYSLHPTVKHSVESRFLALFVALEGLARQFGSANGGMHSIIPALLAAYPPGISGLWPILGEQGLPGLKDLRNELAHGRNFSRRVPGSLSVAEDHLQLWIEYLLLSILDGRAYAHGPNWLARHAIEQRDEMESLRIHLSEAGIRSRS</sequence>
<evidence type="ECO:0008006" key="3">
    <source>
        <dbReference type="Google" id="ProtNLM"/>
    </source>
</evidence>
<gene>
    <name evidence="1" type="ORF">AcdelDRAFT_3225</name>
</gene>
<dbReference type="AlphaFoldDB" id="C5T8J5"/>
<name>C5T8J5_ACIDE</name>
<evidence type="ECO:0000313" key="1">
    <source>
        <dbReference type="EMBL" id="EER59211.1"/>
    </source>
</evidence>
<accession>C5T8J5</accession>
<organism evidence="1 2">
    <name type="scientific">Acidovorax delafieldii 2AN</name>
    <dbReference type="NCBI Taxonomy" id="573060"/>
    <lineage>
        <taxon>Bacteria</taxon>
        <taxon>Pseudomonadati</taxon>
        <taxon>Pseudomonadota</taxon>
        <taxon>Betaproteobacteria</taxon>
        <taxon>Burkholderiales</taxon>
        <taxon>Comamonadaceae</taxon>
        <taxon>Acidovorax</taxon>
    </lineage>
</organism>
<keyword evidence="2" id="KW-1185">Reference proteome</keyword>
<proteinExistence type="predicted"/>
<comment type="caution">
    <text evidence="1">The sequence shown here is derived from an EMBL/GenBank/DDBJ whole genome shotgun (WGS) entry which is preliminary data.</text>
</comment>
<reference evidence="1 2" key="1">
    <citation type="submission" date="2009-05" db="EMBL/GenBank/DDBJ databases">
        <title>The draft genome of Acidovorax delafieldii 2AN.</title>
        <authorList>
            <consortium name="US DOE Joint Genome Institute (JGI-PGF)"/>
            <person name="Lucas S."/>
            <person name="Copeland A."/>
            <person name="Lapidus A."/>
            <person name="Glavina del Rio T."/>
            <person name="Tice H."/>
            <person name="Bruce D."/>
            <person name="Goodwin L."/>
            <person name="Pitluck S."/>
            <person name="Larimer F."/>
            <person name="Land M.L."/>
            <person name="Hauser L."/>
            <person name="Shelobolina E.S."/>
            <person name="Picardal F."/>
            <person name="Roden E."/>
            <person name="Emerson D."/>
        </authorList>
    </citation>
    <scope>NUCLEOTIDE SEQUENCE [LARGE SCALE GENOMIC DNA]</scope>
    <source>
        <strain evidence="1 2">2AN</strain>
    </source>
</reference>
<dbReference type="OrthoDB" id="8873351at2"/>
<dbReference type="PATRIC" id="fig|573060.9.peg.1816"/>
<dbReference type="RefSeq" id="WP_005798521.1">
    <property type="nucleotide sequence ID" value="NZ_ACQT01000151.1"/>
</dbReference>